<feature type="binding site" evidence="11">
    <location>
        <position position="34"/>
    </location>
    <ligand>
        <name>substrate</name>
    </ligand>
</feature>
<evidence type="ECO:0000256" key="11">
    <source>
        <dbReference type="HAMAP-Rule" id="MF_00109"/>
    </source>
</evidence>
<feature type="binding site" evidence="11">
    <location>
        <begin position="12"/>
        <end position="17"/>
    </location>
    <ligand>
        <name>ATP</name>
        <dbReference type="ChEBI" id="CHEBI:30616"/>
    </ligand>
</feature>
<reference evidence="12" key="3">
    <citation type="submission" date="2020-10" db="EMBL/GenBank/DDBJ databases">
        <authorList>
            <consortium name="NCBI Pathogen Detection Project"/>
        </authorList>
    </citation>
    <scope>NUCLEOTIDE SEQUENCE</scope>
    <source>
        <strain evidence="12">CAVp300</strain>
    </source>
</reference>
<evidence type="ECO:0000256" key="10">
    <source>
        <dbReference type="ARBA" id="ARBA00048567"/>
    </source>
</evidence>
<dbReference type="EMBL" id="DACSUM010000026">
    <property type="protein sequence ID" value="HAT3582840.1"/>
    <property type="molecule type" value="Genomic_DNA"/>
</dbReference>
<reference evidence="13 14" key="1">
    <citation type="submission" date="2017-02" db="EMBL/GenBank/DDBJ databases">
        <title>Draft genome sequence of a Kluyvera intermedia isolate from a patient with a pancreatic abscess.</title>
        <authorList>
            <person name="Thele R."/>
        </authorList>
    </citation>
    <scope>NUCLEOTIDE SEQUENCE [LARGE SCALE GENOMIC DNA]</scope>
    <source>
        <strain evidence="13 14">FOSA7093</strain>
    </source>
</reference>
<evidence type="ECO:0000256" key="4">
    <source>
        <dbReference type="ARBA" id="ARBA00022679"/>
    </source>
</evidence>
<evidence type="ECO:0000256" key="5">
    <source>
        <dbReference type="ARBA" id="ARBA00022741"/>
    </source>
</evidence>
<dbReference type="GO" id="GO:0005524">
    <property type="term" value="F:ATP binding"/>
    <property type="evidence" value="ECO:0007669"/>
    <property type="project" value="UniProtKB-UniRule"/>
</dbReference>
<evidence type="ECO:0000256" key="9">
    <source>
        <dbReference type="ARBA" id="ARBA00023141"/>
    </source>
</evidence>
<dbReference type="InterPro" id="IPR031322">
    <property type="entry name" value="Shikimate/glucono_kinase"/>
</dbReference>
<dbReference type="SUPFAM" id="SSF52540">
    <property type="entry name" value="P-loop containing nucleoside triphosphate hydrolases"/>
    <property type="match status" value="1"/>
</dbReference>
<comment type="caution">
    <text evidence="12">The sequence shown here is derived from an EMBL/GenBank/DDBJ whole genome shotgun (WGS) entry which is preliminary data.</text>
</comment>
<evidence type="ECO:0000256" key="2">
    <source>
        <dbReference type="ARBA" id="ARBA00022490"/>
    </source>
</evidence>
<dbReference type="InterPro" id="IPR023000">
    <property type="entry name" value="Shikimate_kinase_CS"/>
</dbReference>
<comment type="cofactor">
    <cofactor evidence="11">
        <name>Mg(2+)</name>
        <dbReference type="ChEBI" id="CHEBI:18420"/>
    </cofactor>
    <text evidence="11">Binds 1 Mg(2+) ion per subunit.</text>
</comment>
<dbReference type="PROSITE" id="PS01128">
    <property type="entry name" value="SHIKIMATE_KINASE"/>
    <property type="match status" value="1"/>
</dbReference>
<feature type="binding site" evidence="11">
    <location>
        <position position="120"/>
    </location>
    <ligand>
        <name>ATP</name>
        <dbReference type="ChEBI" id="CHEBI:30616"/>
    </ligand>
</feature>
<evidence type="ECO:0000256" key="1">
    <source>
        <dbReference type="ARBA" id="ARBA00004842"/>
    </source>
</evidence>
<dbReference type="AlphaFoldDB" id="A0A9P3TCL3"/>
<evidence type="ECO:0000313" key="13">
    <source>
        <dbReference type="EMBL" id="ORJ48094.1"/>
    </source>
</evidence>
<dbReference type="InterPro" id="IPR000623">
    <property type="entry name" value="Shikimate_kinase/TSH1"/>
</dbReference>
<keyword evidence="3 11" id="KW-0028">Amino-acid biosynthesis</keyword>
<keyword evidence="2 11" id="KW-0963">Cytoplasm</keyword>
<dbReference type="GO" id="GO:0000287">
    <property type="term" value="F:magnesium ion binding"/>
    <property type="evidence" value="ECO:0007669"/>
    <property type="project" value="UniProtKB-UniRule"/>
</dbReference>
<dbReference type="EMBL" id="MWPR01000049">
    <property type="protein sequence ID" value="ORJ48094.1"/>
    <property type="molecule type" value="Genomic_DNA"/>
</dbReference>
<keyword evidence="7 11" id="KW-0067">ATP-binding</keyword>
<gene>
    <name evidence="12" type="primary">aroL</name>
    <name evidence="11" type="synonym">aroK</name>
    <name evidence="13" type="ORF">B2M27_22450</name>
    <name evidence="12" type="ORF">I8531_003165</name>
</gene>
<dbReference type="GO" id="GO:0005829">
    <property type="term" value="C:cytosol"/>
    <property type="evidence" value="ECO:0007669"/>
    <property type="project" value="TreeGrafter"/>
</dbReference>
<keyword evidence="11" id="KW-0479">Metal-binding</keyword>
<comment type="similarity">
    <text evidence="11">Belongs to the shikimate kinase family.</text>
</comment>
<comment type="pathway">
    <text evidence="1 11">Metabolic intermediate biosynthesis; chorismate biosynthesis; chorismate from D-erythrose 4-phosphate and phosphoenolpyruvate: step 5/7.</text>
</comment>
<keyword evidence="5 11" id="KW-0547">Nucleotide-binding</keyword>
<comment type="subunit">
    <text evidence="11">Monomer.</text>
</comment>
<evidence type="ECO:0000313" key="12">
    <source>
        <dbReference type="EMBL" id="HAT3582840.1"/>
    </source>
</evidence>
<proteinExistence type="inferred from homology"/>
<dbReference type="CDD" id="cd00464">
    <property type="entry name" value="SK"/>
    <property type="match status" value="1"/>
</dbReference>
<comment type="subcellular location">
    <subcellularLocation>
        <location evidence="11">Cytoplasm</location>
    </subcellularLocation>
</comment>
<evidence type="ECO:0000256" key="7">
    <source>
        <dbReference type="ARBA" id="ARBA00022840"/>
    </source>
</evidence>
<accession>A0A9P3TCL3</accession>
<evidence type="ECO:0000313" key="14">
    <source>
        <dbReference type="Proteomes" id="UP000192521"/>
    </source>
</evidence>
<dbReference type="PRINTS" id="PR01100">
    <property type="entry name" value="SHIKIMTKNASE"/>
</dbReference>
<dbReference type="Proteomes" id="UP000192521">
    <property type="component" value="Unassembled WGS sequence"/>
</dbReference>
<dbReference type="HAMAP" id="MF_00109">
    <property type="entry name" value="Shikimate_kinase"/>
    <property type="match status" value="1"/>
</dbReference>
<keyword evidence="9 11" id="KW-0057">Aromatic amino acid biosynthesis</keyword>
<evidence type="ECO:0000256" key="3">
    <source>
        <dbReference type="ARBA" id="ARBA00022605"/>
    </source>
</evidence>
<evidence type="ECO:0000256" key="6">
    <source>
        <dbReference type="ARBA" id="ARBA00022777"/>
    </source>
</evidence>
<reference evidence="12" key="2">
    <citation type="journal article" date="2018" name="Genome Biol.">
        <title>SKESA: strategic k-mer extension for scrupulous assemblies.</title>
        <authorList>
            <person name="Souvorov A."/>
            <person name="Agarwala R."/>
            <person name="Lipman D.J."/>
        </authorList>
    </citation>
    <scope>NUCLEOTIDE SEQUENCE</scope>
    <source>
        <strain evidence="12">CAVp300</strain>
    </source>
</reference>
<dbReference type="GO" id="GO:0009423">
    <property type="term" value="P:chorismate biosynthetic process"/>
    <property type="evidence" value="ECO:0007669"/>
    <property type="project" value="UniProtKB-UniRule"/>
</dbReference>
<feature type="binding site" evidence="11">
    <location>
        <position position="139"/>
    </location>
    <ligand>
        <name>substrate</name>
    </ligand>
</feature>
<organism evidence="12 15">
    <name type="scientific">Kluyvera intermedia</name>
    <name type="common">Enterobacter intermedius</name>
    <dbReference type="NCBI Taxonomy" id="61648"/>
    <lineage>
        <taxon>Bacteria</taxon>
        <taxon>Pseudomonadati</taxon>
        <taxon>Pseudomonadota</taxon>
        <taxon>Gammaproteobacteria</taxon>
        <taxon>Enterobacterales</taxon>
        <taxon>Enterobacteriaceae</taxon>
        <taxon>Kluyvera</taxon>
    </lineage>
</organism>
<keyword evidence="6 11" id="KW-0418">Kinase</keyword>
<dbReference type="Proteomes" id="UP000867740">
    <property type="component" value="Unassembled WGS sequence"/>
</dbReference>
<keyword evidence="8 11" id="KW-0460">Magnesium</keyword>
<protein>
    <recommendedName>
        <fullName evidence="11">Shikimate kinase 1</fullName>
        <shortName evidence="11">SK 1</shortName>
        <ecNumber evidence="11">2.7.1.71</ecNumber>
    </recommendedName>
</protein>
<evidence type="ECO:0000313" key="15">
    <source>
        <dbReference type="Proteomes" id="UP000867740"/>
    </source>
</evidence>
<comment type="function">
    <text evidence="11">Catalyzes the specific phosphorylation of the 3-hydroxyl group of shikimic acid using ATP as a cosubstrate.</text>
</comment>
<dbReference type="RefSeq" id="WP_047371625.1">
    <property type="nucleotide sequence ID" value="NZ_CABMNU010000005.1"/>
</dbReference>
<dbReference type="GO" id="GO:0008652">
    <property type="term" value="P:amino acid biosynthetic process"/>
    <property type="evidence" value="ECO:0007669"/>
    <property type="project" value="UniProtKB-KW"/>
</dbReference>
<sequence length="174" mass="19098">MTLPIFLIGARGCGKTTVGHALSQLHVCQFVDTDHWLQEQAQMTVAQLVSKEGWHGFRARETEALEAVTAPARVVATGGGIILSEYNRKFMREQGVVIYLSAPVSVLVERLEAYPKESQRPTLTGKPVREEVGEILAGREALYREAAHHVVNAAQDLDLVIAEIQTALRLARAS</sequence>
<dbReference type="NCBIfam" id="NF002988">
    <property type="entry name" value="PRK03731.1"/>
    <property type="match status" value="1"/>
</dbReference>
<feature type="binding site" evidence="11">
    <location>
        <position position="79"/>
    </location>
    <ligand>
        <name>substrate</name>
    </ligand>
</feature>
<dbReference type="PANTHER" id="PTHR21087:SF21">
    <property type="entry name" value="SHIKIMATE KINASE 2"/>
    <property type="match status" value="1"/>
</dbReference>
<dbReference type="Gene3D" id="3.40.50.300">
    <property type="entry name" value="P-loop containing nucleotide triphosphate hydrolases"/>
    <property type="match status" value="1"/>
</dbReference>
<comment type="catalytic activity">
    <reaction evidence="10 11">
        <text>shikimate + ATP = 3-phosphoshikimate + ADP + H(+)</text>
        <dbReference type="Rhea" id="RHEA:13121"/>
        <dbReference type="ChEBI" id="CHEBI:15378"/>
        <dbReference type="ChEBI" id="CHEBI:30616"/>
        <dbReference type="ChEBI" id="CHEBI:36208"/>
        <dbReference type="ChEBI" id="CHEBI:145989"/>
        <dbReference type="ChEBI" id="CHEBI:456216"/>
        <dbReference type="EC" id="2.7.1.71"/>
    </reaction>
</comment>
<feature type="binding site" evidence="11">
    <location>
        <position position="16"/>
    </location>
    <ligand>
        <name>Mg(2+)</name>
        <dbReference type="ChEBI" id="CHEBI:18420"/>
    </ligand>
</feature>
<feature type="binding site" evidence="11">
    <location>
        <position position="58"/>
    </location>
    <ligand>
        <name>substrate</name>
    </ligand>
</feature>
<comment type="caution">
    <text evidence="11">Lacks conserved residue(s) required for the propagation of feature annotation.</text>
</comment>
<dbReference type="Pfam" id="PF01202">
    <property type="entry name" value="SKI"/>
    <property type="match status" value="1"/>
</dbReference>
<dbReference type="InterPro" id="IPR027417">
    <property type="entry name" value="P-loop_NTPase"/>
</dbReference>
<keyword evidence="14" id="KW-1185">Reference proteome</keyword>
<dbReference type="GO" id="GO:0004765">
    <property type="term" value="F:shikimate kinase activity"/>
    <property type="evidence" value="ECO:0007669"/>
    <property type="project" value="UniProtKB-UniRule"/>
</dbReference>
<keyword evidence="4 11" id="KW-0808">Transferase</keyword>
<name>A0A9P3TCL3_KLUIN</name>
<evidence type="ECO:0000256" key="8">
    <source>
        <dbReference type="ARBA" id="ARBA00022842"/>
    </source>
</evidence>
<dbReference type="EC" id="2.7.1.71" evidence="11"/>
<dbReference type="PANTHER" id="PTHR21087">
    <property type="entry name" value="SHIKIMATE KINASE"/>
    <property type="match status" value="1"/>
</dbReference>
<dbReference type="GO" id="GO:0009073">
    <property type="term" value="P:aromatic amino acid family biosynthetic process"/>
    <property type="evidence" value="ECO:0007669"/>
    <property type="project" value="UniProtKB-KW"/>
</dbReference>
<dbReference type="OrthoDB" id="9800332at2"/>